<organism evidence="1 2">
    <name type="scientific">Necator americanus</name>
    <name type="common">Human hookworm</name>
    <dbReference type="NCBI Taxonomy" id="51031"/>
    <lineage>
        <taxon>Eukaryota</taxon>
        <taxon>Metazoa</taxon>
        <taxon>Ecdysozoa</taxon>
        <taxon>Nematoda</taxon>
        <taxon>Chromadorea</taxon>
        <taxon>Rhabditida</taxon>
        <taxon>Rhabditina</taxon>
        <taxon>Rhabditomorpha</taxon>
        <taxon>Strongyloidea</taxon>
        <taxon>Ancylostomatidae</taxon>
        <taxon>Bunostominae</taxon>
        <taxon>Necator</taxon>
    </lineage>
</organism>
<keyword evidence="2" id="KW-1185">Reference proteome</keyword>
<dbReference type="EMBL" id="JAVFWL010000005">
    <property type="protein sequence ID" value="KAK6755329.1"/>
    <property type="molecule type" value="Genomic_DNA"/>
</dbReference>
<protein>
    <recommendedName>
        <fullName evidence="3">Endonuclease/exonuclease/phosphatase domain-containing protein</fullName>
    </recommendedName>
</protein>
<accession>A0ABR1DY23</accession>
<gene>
    <name evidence="1" type="primary">Necator_chrV.g18770</name>
    <name evidence="1" type="ORF">RB195_013979</name>
</gene>
<sequence length="272" mass="31054">MRLSTTAGQRTLELRIVSAHAPTVTAEENSKDAFYDELNALVSKIPSQQVAIVGVDANAKMELEQQSDVLRKWYYPAGIIDDQLTWQGSTLLTPEGERKRKMRTLKRRLDYVLARNIPQFKMRFHKRKRGVPLQPKVDITSLKDEECRTEFRQHVPIHVGGTLQDLAEPASNSTPELEHVHRPIYAVNEEPPTESEILVCIQKMKKGKSGGDDGISAEMLKYLPPSGIREKTKIIRSIWMDKRIPVSWRHAIIIPLHKKFTSRTLGTIEEKD</sequence>
<comment type="caution">
    <text evidence="1">The sequence shown here is derived from an EMBL/GenBank/DDBJ whole genome shotgun (WGS) entry which is preliminary data.</text>
</comment>
<evidence type="ECO:0000313" key="1">
    <source>
        <dbReference type="EMBL" id="KAK6755329.1"/>
    </source>
</evidence>
<proteinExistence type="predicted"/>
<evidence type="ECO:0000313" key="2">
    <source>
        <dbReference type="Proteomes" id="UP001303046"/>
    </source>
</evidence>
<name>A0ABR1DY23_NECAM</name>
<reference evidence="1 2" key="1">
    <citation type="submission" date="2023-08" db="EMBL/GenBank/DDBJ databases">
        <title>A Necator americanus chromosomal reference genome.</title>
        <authorList>
            <person name="Ilik V."/>
            <person name="Petrzelkova K.J."/>
            <person name="Pardy F."/>
            <person name="Fuh T."/>
            <person name="Niatou-Singa F.S."/>
            <person name="Gouil Q."/>
            <person name="Baker L."/>
            <person name="Ritchie M.E."/>
            <person name="Jex A.R."/>
            <person name="Gazzola D."/>
            <person name="Li H."/>
            <person name="Toshio Fujiwara R."/>
            <person name="Zhan B."/>
            <person name="Aroian R.V."/>
            <person name="Pafco B."/>
            <person name="Schwarz E.M."/>
        </authorList>
    </citation>
    <scope>NUCLEOTIDE SEQUENCE [LARGE SCALE GENOMIC DNA]</scope>
    <source>
        <strain evidence="1 2">Aroian</strain>
        <tissue evidence="1">Whole animal</tissue>
    </source>
</reference>
<dbReference type="Proteomes" id="UP001303046">
    <property type="component" value="Unassembled WGS sequence"/>
</dbReference>
<dbReference type="PANTHER" id="PTHR19446">
    <property type="entry name" value="REVERSE TRANSCRIPTASES"/>
    <property type="match status" value="1"/>
</dbReference>
<evidence type="ECO:0008006" key="3">
    <source>
        <dbReference type="Google" id="ProtNLM"/>
    </source>
</evidence>